<dbReference type="InterPro" id="IPR016467">
    <property type="entry name" value="DNA_recomb/repair_RecA-like"/>
</dbReference>
<dbReference type="PANTHER" id="PTHR46487">
    <property type="entry name" value="DNA REPAIR PROTEIN XRCC3"/>
    <property type="match status" value="1"/>
</dbReference>
<proteinExistence type="inferred from homology"/>
<evidence type="ECO:0000256" key="8">
    <source>
        <dbReference type="ARBA" id="ARBA00023242"/>
    </source>
</evidence>
<dbReference type="CDD" id="cd19491">
    <property type="entry name" value="XRCC3"/>
    <property type="match status" value="1"/>
</dbReference>
<dbReference type="PANTHER" id="PTHR46487:SF1">
    <property type="entry name" value="DNA REPAIR PROTEIN XRCC3"/>
    <property type="match status" value="1"/>
</dbReference>
<keyword evidence="7" id="KW-0234">DNA repair</keyword>
<dbReference type="GO" id="GO:0045003">
    <property type="term" value="P:double-strand break repair via synthesis-dependent strand annealing"/>
    <property type="evidence" value="ECO:0007669"/>
    <property type="project" value="TreeGrafter"/>
</dbReference>
<comment type="similarity">
    <text evidence="1 9">Belongs to the RecA family. RAD51 subfamily.</text>
</comment>
<dbReference type="GO" id="GO:0090656">
    <property type="term" value="P:t-circle formation"/>
    <property type="evidence" value="ECO:0007669"/>
    <property type="project" value="TreeGrafter"/>
</dbReference>
<dbReference type="CTD" id="7517"/>
<keyword evidence="2" id="KW-0547">Nucleotide-binding</keyword>
<evidence type="ECO:0000256" key="4">
    <source>
        <dbReference type="ARBA" id="ARBA00022840"/>
    </source>
</evidence>
<keyword evidence="4" id="KW-0067">ATP-binding</keyword>
<evidence type="ECO:0000313" key="14">
    <source>
        <dbReference type="RefSeq" id="XP_035309671.1"/>
    </source>
</evidence>
<comment type="subcellular location">
    <subcellularLocation>
        <location evidence="9">Nucleus</location>
    </subcellularLocation>
    <subcellularLocation>
        <location evidence="9">Cytoplasm</location>
    </subcellularLocation>
</comment>
<dbReference type="SUPFAM" id="SSF52540">
    <property type="entry name" value="P-loop containing nucleoside triphosphate hydrolases"/>
    <property type="match status" value="1"/>
</dbReference>
<reference evidence="12 13" key="3">
    <citation type="submission" date="2025-04" db="UniProtKB">
        <authorList>
            <consortium name="RefSeq"/>
        </authorList>
    </citation>
    <scope>IDENTIFICATION</scope>
    <source>
        <strain evidence="12 13">17A/GY</strain>
        <tissue evidence="12 13">Liver</tissue>
    </source>
</reference>
<dbReference type="Pfam" id="PF08423">
    <property type="entry name" value="Rad51"/>
    <property type="match status" value="1"/>
</dbReference>
<accession>A0A9J7KCX4</accession>
<dbReference type="GO" id="GO:0005657">
    <property type="term" value="C:replication fork"/>
    <property type="evidence" value="ECO:0007669"/>
    <property type="project" value="TreeGrafter"/>
</dbReference>
<keyword evidence="5" id="KW-0238">DNA-binding</keyword>
<dbReference type="InterPro" id="IPR027417">
    <property type="entry name" value="P-loop_NTPase"/>
</dbReference>
<dbReference type="Proteomes" id="UP001108280">
    <property type="component" value="Chromosome 5"/>
</dbReference>
<dbReference type="GO" id="GO:0033065">
    <property type="term" value="C:Rad51C-XRCC3 complex"/>
    <property type="evidence" value="ECO:0007669"/>
    <property type="project" value="TreeGrafter"/>
</dbReference>
<evidence type="ECO:0000256" key="1">
    <source>
        <dbReference type="ARBA" id="ARBA00007095"/>
    </source>
</evidence>
<gene>
    <name evidence="12 13 14 15" type="primary">Xrcc3</name>
</gene>
<reference evidence="11" key="1">
    <citation type="journal article" date="2018" name="Biotechnol. Bioeng.">
        <title>A reference genome of the Chinese hamster based on a hybrid assembly strategy.</title>
        <authorList>
            <person name="Rupp O."/>
            <person name="MacDonald M.L."/>
            <person name="Li S."/>
            <person name="Dhiman H."/>
            <person name="Polson S."/>
            <person name="Griep S."/>
            <person name="Heffner K."/>
            <person name="Hernandez I."/>
            <person name="Brinkrolf K."/>
            <person name="Jadhav V."/>
            <person name="Samoudi M."/>
            <person name="Hao H."/>
            <person name="Kingham B."/>
            <person name="Goesmann A."/>
            <person name="Betenbaugh M.J."/>
            <person name="Lewis N.E."/>
            <person name="Borth N."/>
            <person name="Lee K.H."/>
        </authorList>
    </citation>
    <scope>NUCLEOTIDE SEQUENCE [LARGE SCALE GENOMIC DNA]</scope>
    <source>
        <strain evidence="11">17A/GY</strain>
    </source>
</reference>
<dbReference type="OrthoDB" id="1861185at2759"/>
<keyword evidence="11" id="KW-1185">Reference proteome</keyword>
<dbReference type="GO" id="GO:0005524">
    <property type="term" value="F:ATP binding"/>
    <property type="evidence" value="ECO:0007669"/>
    <property type="project" value="UniProtKB-KW"/>
</dbReference>
<evidence type="ECO:0000256" key="3">
    <source>
        <dbReference type="ARBA" id="ARBA00022763"/>
    </source>
</evidence>
<dbReference type="KEGG" id="cge:103161145"/>
<name>A0A9J7KCX4_CRIGR</name>
<dbReference type="PIRSF" id="PIRSF005856">
    <property type="entry name" value="Rad51"/>
    <property type="match status" value="1"/>
</dbReference>
<dbReference type="AlphaFoldDB" id="A0A9J7KCX4"/>
<evidence type="ECO:0000313" key="11">
    <source>
        <dbReference type="Proteomes" id="UP001108280"/>
    </source>
</evidence>
<dbReference type="GO" id="GO:0071140">
    <property type="term" value="P:resolution of mitotic recombination intermediates"/>
    <property type="evidence" value="ECO:0007669"/>
    <property type="project" value="TreeGrafter"/>
</dbReference>
<dbReference type="RefSeq" id="XP_035309669.1">
    <property type="nucleotide sequence ID" value="XM_035453778.1"/>
</dbReference>
<dbReference type="GO" id="GO:0140664">
    <property type="term" value="F:ATP-dependent DNA damage sensor activity"/>
    <property type="evidence" value="ECO:0007669"/>
    <property type="project" value="InterPro"/>
</dbReference>
<protein>
    <recommendedName>
        <fullName evidence="9">DNA repair protein</fullName>
    </recommendedName>
</protein>
<organism evidence="11 14">
    <name type="scientific">Cricetulus griseus</name>
    <name type="common">Chinese hamster</name>
    <name type="synonym">Cricetulus barabensis griseus</name>
    <dbReference type="NCBI Taxonomy" id="10029"/>
    <lineage>
        <taxon>Eukaryota</taxon>
        <taxon>Metazoa</taxon>
        <taxon>Chordata</taxon>
        <taxon>Craniata</taxon>
        <taxon>Vertebrata</taxon>
        <taxon>Euteleostomi</taxon>
        <taxon>Mammalia</taxon>
        <taxon>Eutheria</taxon>
        <taxon>Euarchontoglires</taxon>
        <taxon>Glires</taxon>
        <taxon>Rodentia</taxon>
        <taxon>Myomorpha</taxon>
        <taxon>Muroidea</taxon>
        <taxon>Cricetidae</taxon>
        <taxon>Cricetinae</taxon>
        <taxon>Cricetulus</taxon>
    </lineage>
</organism>
<dbReference type="RefSeq" id="XP_035301229.1">
    <property type="nucleotide sequence ID" value="XM_035445338.1"/>
</dbReference>
<dbReference type="InterPro" id="IPR020588">
    <property type="entry name" value="RecA_ATP-bd"/>
</dbReference>
<evidence type="ECO:0000256" key="7">
    <source>
        <dbReference type="ARBA" id="ARBA00023204"/>
    </source>
</evidence>
<evidence type="ECO:0000313" key="13">
    <source>
        <dbReference type="RefSeq" id="XP_035309669.1"/>
    </source>
</evidence>
<evidence type="ECO:0000256" key="2">
    <source>
        <dbReference type="ARBA" id="ARBA00022741"/>
    </source>
</evidence>
<dbReference type="InterPro" id="IPR058766">
    <property type="entry name" value="HHH_XRCC3_RAD51B"/>
</dbReference>
<reference evidence="11" key="2">
    <citation type="journal article" date="2020" name="Biotechnol. Bioeng.">
        <title>Chromosome-scale scaffolds for the Chinese hamster reference genome assembly to facilitate the study of the CHO epigenome.</title>
        <authorList>
            <person name="Hilliard W."/>
            <person name="MacDonald M."/>
            <person name="Lee K.H."/>
        </authorList>
    </citation>
    <scope>NUCLEOTIDE SEQUENCE [LARGE SCALE GENOMIC DNA]</scope>
    <source>
        <strain evidence="11">17A/GY</strain>
    </source>
</reference>
<evidence type="ECO:0000256" key="6">
    <source>
        <dbReference type="ARBA" id="ARBA00023172"/>
    </source>
</evidence>
<evidence type="ECO:0000313" key="15">
    <source>
        <dbReference type="RefSeq" id="XP_035309672.1"/>
    </source>
</evidence>
<keyword evidence="9" id="KW-0963">Cytoplasm</keyword>
<evidence type="ECO:0000256" key="9">
    <source>
        <dbReference type="PIRNR" id="PIRNR005856"/>
    </source>
</evidence>
<evidence type="ECO:0000313" key="12">
    <source>
        <dbReference type="RefSeq" id="XP_035301229.1"/>
    </source>
</evidence>
<dbReference type="RefSeq" id="XP_035309671.1">
    <property type="nucleotide sequence ID" value="XM_035453780.1"/>
</dbReference>
<dbReference type="GeneID" id="103161145"/>
<dbReference type="GO" id="GO:0000722">
    <property type="term" value="P:telomere maintenance via recombination"/>
    <property type="evidence" value="ECO:0007669"/>
    <property type="project" value="TreeGrafter"/>
</dbReference>
<dbReference type="InterPro" id="IPR013632">
    <property type="entry name" value="Rad51_C"/>
</dbReference>
<dbReference type="Gene3D" id="3.40.50.300">
    <property type="entry name" value="P-loop containing nucleotide triphosphate hydrolases"/>
    <property type="match status" value="1"/>
</dbReference>
<evidence type="ECO:0000256" key="5">
    <source>
        <dbReference type="ARBA" id="ARBA00023125"/>
    </source>
</evidence>
<sequence>MDLDQLDLNPRITAAIKKGRLRSVKEVLCYSGPDLQRLTSLSTHDVQHLLRVAALHLQGSRVLTALQLFQQRESFPEQHQRLSLGCPVLDQFLGGGLPLEGITDLAGRSSAGKTQLGLQLCLTVQFPRQYGGLEAGAVYICTEDAFPSKRLWQLIKQQQQLRTDVPGEVIQKIRFSNHIFIEHAADVDALLECVSKRVPILLSRGMARLVVVDSVAAPFRCEYDAQALATRAKHLQSLGAALRRLSSTFRSPVLCINQVGEAGETELTGKQLRWLLPLTLTWVFPGDGNGGGARVYAQATGVSMGTSTYWILEWGWDLQTAVPTLCLRAWDEHLSPALGITWANQILMRLMVDRAHEDDASMGLPRSPARTIRVLSAPHLPLSSCCYTVSAEGIRGIPGTESC</sequence>
<dbReference type="Pfam" id="PF26169">
    <property type="entry name" value="HHH_XRCC3_RpoA"/>
    <property type="match status" value="1"/>
</dbReference>
<keyword evidence="6" id="KW-0233">DNA recombination</keyword>
<keyword evidence="3" id="KW-0227">DNA damage</keyword>
<feature type="domain" description="RecA family profile 1" evidence="10">
    <location>
        <begin position="78"/>
        <end position="259"/>
    </location>
</feature>
<dbReference type="PROSITE" id="PS50162">
    <property type="entry name" value="RECA_2"/>
    <property type="match status" value="1"/>
</dbReference>
<dbReference type="InterPro" id="IPR047348">
    <property type="entry name" value="XRCC3-like_C"/>
</dbReference>
<dbReference type="RefSeq" id="XP_035309672.1">
    <property type="nucleotide sequence ID" value="XM_035453781.1"/>
</dbReference>
<evidence type="ECO:0000259" key="10">
    <source>
        <dbReference type="PROSITE" id="PS50162"/>
    </source>
</evidence>
<comment type="function">
    <text evidence="9">Involved in the homologous recombination repair (HRR) pathway of double-stranded DNA, thought to repair chromosomal fragmentation, translocations and deletions.</text>
</comment>
<keyword evidence="8 9" id="KW-0539">Nucleus</keyword>
<dbReference type="GO" id="GO:0000400">
    <property type="term" value="F:four-way junction DNA binding"/>
    <property type="evidence" value="ECO:0007669"/>
    <property type="project" value="TreeGrafter"/>
</dbReference>